<evidence type="ECO:0000256" key="1">
    <source>
        <dbReference type="SAM" id="MobiDB-lite"/>
    </source>
</evidence>
<dbReference type="Proteomes" id="UP000186601">
    <property type="component" value="Unassembled WGS sequence"/>
</dbReference>
<feature type="region of interest" description="Disordered" evidence="1">
    <location>
        <begin position="1"/>
        <end position="20"/>
    </location>
</feature>
<evidence type="ECO:0000313" key="2">
    <source>
        <dbReference type="EMBL" id="PSR77256.1"/>
    </source>
</evidence>
<comment type="caution">
    <text evidence="2">The sequence shown here is derived from an EMBL/GenBank/DDBJ whole genome shotgun (WGS) entry which is preliminary data.</text>
</comment>
<dbReference type="AlphaFoldDB" id="A0A2R6NV52"/>
<protein>
    <submittedName>
        <fullName evidence="2">Uncharacterized protein</fullName>
    </submittedName>
</protein>
<proteinExistence type="predicted"/>
<evidence type="ECO:0000313" key="3">
    <source>
        <dbReference type="Proteomes" id="UP000186601"/>
    </source>
</evidence>
<feature type="compositionally biased region" description="Low complexity" evidence="1">
    <location>
        <begin position="564"/>
        <end position="574"/>
    </location>
</feature>
<keyword evidence="3" id="KW-1185">Reference proteome</keyword>
<sequence>MTIAFTPDGSKQARRKRAKRERLVTEVQLQTAMAGPSNSQNVAVNASTSLSHMPVIRHAHVSSLPSNFPVLSSLPPRPTGPLVSPLPLAFHGAGANPLGQSPTHLTHLILPPLPLLPQPPVPHTYVQTIQQTIPDNPVQGTSVVNIPYPVSKKPIGMPPDEEPHIRHGTYVLPANVSAPNAARTLVMELLPKKFRSLAFVRQWAMEFCPKPPVALRMELDIKAGKALIEFPTADIARAAFESGRLGGGLGKEHIRVWWYCMRDNGASAGGGELEEGEIEDGEFAKRAKNVKAKERKKRRMQAAEISNSLPKNPSLLSAPSLLQVMPPASFVPAQSSSSLSSPLLQFSPIPGGPISIVPQWASLALPIPQPSFVPPQEQHSEGASYVPISPDRSLHVDEWMDLGSDDDMDYDAVEEREKPPIQEHLPDLEYADEVITADDVYVASSQCGSHPPVVFPGQDDLIISEVVNPAESLATPCTPSVDSLWQAVPSSLQSPVVPVHAPAPRLPFPGDTMTMKTASHFIGGQLASSYPSFIRPDSLQTEDTPSPSLPARIASPSGPPSTVPTPSVRSTISTPTPPPSEPRAMKNAPKGPTYVKRALLARQKELEEKIAKSKEHLATHSSGTATPDSTGEVSEGASEESVRRNLLFESNTHGRLEQTTDEKEDFLRQLVLQSKRKKALVVAYGPLTTIGGEEHPSTSIIMNQGPLIRSLSPPNTTSFQSKQIPAQQVIVADDKPSLDDLASSFIAESIQLILQPAAYTQDNDNAAKMPEDRAKLVARQNIVNTCLKESKELLDKLATARTKEEKAELRKAFNESTRKKEAALEVLESLCDSPPVRSCATPVERFVWPRDSNAVVFVISDDEGEDEDDKD</sequence>
<organism evidence="2 3">
    <name type="scientific">Hermanssonia centrifuga</name>
    <dbReference type="NCBI Taxonomy" id="98765"/>
    <lineage>
        <taxon>Eukaryota</taxon>
        <taxon>Fungi</taxon>
        <taxon>Dikarya</taxon>
        <taxon>Basidiomycota</taxon>
        <taxon>Agaricomycotina</taxon>
        <taxon>Agaricomycetes</taxon>
        <taxon>Polyporales</taxon>
        <taxon>Meruliaceae</taxon>
        <taxon>Hermanssonia</taxon>
    </lineage>
</organism>
<dbReference type="EMBL" id="MLYV02000804">
    <property type="protein sequence ID" value="PSR77256.1"/>
    <property type="molecule type" value="Genomic_DNA"/>
</dbReference>
<feature type="region of interest" description="Disordered" evidence="1">
    <location>
        <begin position="532"/>
        <end position="592"/>
    </location>
</feature>
<feature type="compositionally biased region" description="Polar residues" evidence="1">
    <location>
        <begin position="619"/>
        <end position="628"/>
    </location>
</feature>
<feature type="region of interest" description="Disordered" evidence="1">
    <location>
        <begin position="613"/>
        <end position="660"/>
    </location>
</feature>
<dbReference type="OrthoDB" id="2804702at2759"/>
<reference evidence="2 3" key="1">
    <citation type="submission" date="2018-02" db="EMBL/GenBank/DDBJ databases">
        <title>Genome sequence of the basidiomycete white-rot fungus Phlebia centrifuga.</title>
        <authorList>
            <person name="Granchi Z."/>
            <person name="Peng M."/>
            <person name="de Vries R.P."/>
            <person name="Hilden K."/>
            <person name="Makela M.R."/>
            <person name="Grigoriev I."/>
            <person name="Riley R."/>
        </authorList>
    </citation>
    <scope>NUCLEOTIDE SEQUENCE [LARGE SCALE GENOMIC DNA]</scope>
    <source>
        <strain evidence="2 3">FBCC195</strain>
    </source>
</reference>
<name>A0A2R6NV52_9APHY</name>
<gene>
    <name evidence="2" type="ORF">PHLCEN_2v7991</name>
</gene>
<accession>A0A2R6NV52</accession>